<dbReference type="InterPro" id="IPR016162">
    <property type="entry name" value="Ald_DH_N"/>
</dbReference>
<reference evidence="5 6" key="1">
    <citation type="submission" date="2023-02" db="EMBL/GenBank/DDBJ databases">
        <title>Genome Sequence of L. cardiaca H63T.</title>
        <authorList>
            <person name="Lopez A.E."/>
            <person name="Cianciotto N.P."/>
        </authorList>
    </citation>
    <scope>NUCLEOTIDE SEQUENCE [LARGE SCALE GENOMIC DNA]</scope>
    <source>
        <strain evidence="5 6">H63</strain>
    </source>
</reference>
<dbReference type="InterPro" id="IPR015590">
    <property type="entry name" value="Aldehyde_DH_dom"/>
</dbReference>
<evidence type="ECO:0000256" key="2">
    <source>
        <dbReference type="ARBA" id="ARBA00022857"/>
    </source>
</evidence>
<keyword evidence="3" id="KW-0560">Oxidoreductase</keyword>
<dbReference type="CDD" id="cd07100">
    <property type="entry name" value="ALDH_SSADH1_GabD1"/>
    <property type="match status" value="1"/>
</dbReference>
<evidence type="ECO:0000256" key="1">
    <source>
        <dbReference type="ARBA" id="ARBA00009986"/>
    </source>
</evidence>
<keyword evidence="2" id="KW-0521">NADP</keyword>
<keyword evidence="6" id="KW-1185">Reference proteome</keyword>
<dbReference type="PANTHER" id="PTHR43217:SF1">
    <property type="entry name" value="SUCCINATE SEMIALDEHYDE DEHYDROGENASE [NAD(P)+] SAD"/>
    <property type="match status" value="1"/>
</dbReference>
<dbReference type="EMBL" id="CP119078">
    <property type="protein sequence ID" value="WED44405.1"/>
    <property type="molecule type" value="Genomic_DNA"/>
</dbReference>
<evidence type="ECO:0000256" key="3">
    <source>
        <dbReference type="ARBA" id="ARBA00023002"/>
    </source>
</evidence>
<dbReference type="InterPro" id="IPR016160">
    <property type="entry name" value="Ald_DH_CS_CYS"/>
</dbReference>
<dbReference type="InterPro" id="IPR016161">
    <property type="entry name" value="Ald_DH/histidinol_DH"/>
</dbReference>
<gene>
    <name evidence="5" type="ORF">PXX05_06370</name>
</gene>
<dbReference type="SUPFAM" id="SSF53720">
    <property type="entry name" value="ALDH-like"/>
    <property type="match status" value="1"/>
</dbReference>
<dbReference type="PROSITE" id="PS00070">
    <property type="entry name" value="ALDEHYDE_DEHYDR_CYS"/>
    <property type="match status" value="1"/>
</dbReference>
<accession>A0ABY8AUP3</accession>
<dbReference type="InterPro" id="IPR016163">
    <property type="entry name" value="Ald_DH_C"/>
</dbReference>
<organism evidence="5 6">
    <name type="scientific">Legionella cardiaca</name>
    <dbReference type="NCBI Taxonomy" id="1071983"/>
    <lineage>
        <taxon>Bacteria</taxon>
        <taxon>Pseudomonadati</taxon>
        <taxon>Pseudomonadota</taxon>
        <taxon>Gammaproteobacteria</taxon>
        <taxon>Legionellales</taxon>
        <taxon>Legionellaceae</taxon>
        <taxon>Legionella</taxon>
    </lineage>
</organism>
<protein>
    <submittedName>
        <fullName evidence="5">NAD-dependent succinate-semialdehyde dehydrogenase</fullName>
    </submittedName>
</protein>
<dbReference type="PANTHER" id="PTHR43217">
    <property type="entry name" value="SUCCINATE SEMIALDEHYDE DEHYDROGENASE [NAD(P)+] SAD"/>
    <property type="match status" value="1"/>
</dbReference>
<dbReference type="RefSeq" id="WP_275090223.1">
    <property type="nucleotide sequence ID" value="NZ_CP119078.1"/>
</dbReference>
<dbReference type="Proteomes" id="UP001222087">
    <property type="component" value="Chromosome"/>
</dbReference>
<dbReference type="InterPro" id="IPR044148">
    <property type="entry name" value="ALDH_GabD1-like"/>
</dbReference>
<evidence type="ECO:0000259" key="4">
    <source>
        <dbReference type="Pfam" id="PF00171"/>
    </source>
</evidence>
<dbReference type="Gene3D" id="3.40.309.10">
    <property type="entry name" value="Aldehyde Dehydrogenase, Chain A, domain 2"/>
    <property type="match status" value="1"/>
</dbReference>
<evidence type="ECO:0000313" key="6">
    <source>
        <dbReference type="Proteomes" id="UP001222087"/>
    </source>
</evidence>
<proteinExistence type="inferred from homology"/>
<sequence length="461" mass="50858">MIIRTINPSTEEVLKEYKILSEKQLSACIDAGHLSFDVWKKTPFSHRKQLMLKMAKLLREKKDELALLMAHEMGKPITAGRAEIEKCAWVCEHYAENAESYLQPRIVQTEMSKAMVCYQPLGIIFAIMPWNFPFWQVFRFAVPTLMAGNAAILKHAPISTGTGNRIAELFAEAGFPEHLFQHFILDNDLAAQVIANEKIRAVTLTGSETAGATVSANAASHLKKAVLELGGSDPYLILHDADLDLAAKAVVTSRLNNTGQVCIAAKRVIAVESIHNSLVEKIQNLMKNYHMGDPLDEKTNIGPMARDDLRKTVHEQVEKSIKSGAKLIEGGEIPKCKGFYYPPTLLVNVKKGMVAFDEEIFGPVISIIEAKDESEAIQLANQTQFGLGAAVFTQDLARGEHIARYEIEAGACFVNAFVASDPRLPFGGIKRSGFGRELSKEGILEFVNTKTIAINDNAKKH</sequence>
<dbReference type="Gene3D" id="3.40.605.10">
    <property type="entry name" value="Aldehyde Dehydrogenase, Chain A, domain 1"/>
    <property type="match status" value="1"/>
</dbReference>
<dbReference type="InterPro" id="IPR047110">
    <property type="entry name" value="GABD/Sad-like"/>
</dbReference>
<feature type="domain" description="Aldehyde dehydrogenase" evidence="4">
    <location>
        <begin position="3"/>
        <end position="452"/>
    </location>
</feature>
<evidence type="ECO:0000313" key="5">
    <source>
        <dbReference type="EMBL" id="WED44405.1"/>
    </source>
</evidence>
<comment type="similarity">
    <text evidence="1">Belongs to the aldehyde dehydrogenase family.</text>
</comment>
<name>A0ABY8AUP3_9GAMM</name>
<dbReference type="Pfam" id="PF00171">
    <property type="entry name" value="Aldedh"/>
    <property type="match status" value="1"/>
</dbReference>